<evidence type="ECO:0000313" key="1">
    <source>
        <dbReference type="EMBL" id="VDD00686.1"/>
    </source>
</evidence>
<name>A0A3P6BEH6_BRACM</name>
<gene>
    <name evidence="1" type="ORF">BRAA07T30650Z</name>
</gene>
<dbReference type="EMBL" id="LR031574">
    <property type="protein sequence ID" value="VDD00686.1"/>
    <property type="molecule type" value="Genomic_DNA"/>
</dbReference>
<dbReference type="AlphaFoldDB" id="A0A3P6BEH6"/>
<sequence length="89" mass="10504">MELLVVVRKKKDFVTALVNMPWEGKLIALFLNMTKLWPGRTISQPEFWVDLLQCHHQLRVLRLHPHLSPQFPSQEVSFRKKIITKSQVT</sequence>
<reference evidence="1" key="1">
    <citation type="submission" date="2018-11" db="EMBL/GenBank/DDBJ databases">
        <authorList>
            <consortium name="Genoscope - CEA"/>
            <person name="William W."/>
        </authorList>
    </citation>
    <scope>NUCLEOTIDE SEQUENCE</scope>
</reference>
<proteinExistence type="predicted"/>
<protein>
    <submittedName>
        <fullName evidence="1">Uncharacterized protein</fullName>
    </submittedName>
</protein>
<organism evidence="1">
    <name type="scientific">Brassica campestris</name>
    <name type="common">Field mustard</name>
    <dbReference type="NCBI Taxonomy" id="3711"/>
    <lineage>
        <taxon>Eukaryota</taxon>
        <taxon>Viridiplantae</taxon>
        <taxon>Streptophyta</taxon>
        <taxon>Embryophyta</taxon>
        <taxon>Tracheophyta</taxon>
        <taxon>Spermatophyta</taxon>
        <taxon>Magnoliopsida</taxon>
        <taxon>eudicotyledons</taxon>
        <taxon>Gunneridae</taxon>
        <taxon>Pentapetalae</taxon>
        <taxon>rosids</taxon>
        <taxon>malvids</taxon>
        <taxon>Brassicales</taxon>
        <taxon>Brassicaceae</taxon>
        <taxon>Brassiceae</taxon>
        <taxon>Brassica</taxon>
    </lineage>
</organism>
<accession>A0A3P6BEH6</accession>